<feature type="compositionally biased region" description="Low complexity" evidence="1">
    <location>
        <begin position="87"/>
        <end position="100"/>
    </location>
</feature>
<gene>
    <name evidence="2" type="ORF">FGLOB1_125</name>
</gene>
<dbReference type="AlphaFoldDB" id="A0A8H6DLB9"/>
<protein>
    <submittedName>
        <fullName evidence="2">Uncharacterized protein</fullName>
    </submittedName>
</protein>
<evidence type="ECO:0000313" key="3">
    <source>
        <dbReference type="Proteomes" id="UP000532311"/>
    </source>
</evidence>
<organism evidence="2 3">
    <name type="scientific">Fusarium globosum</name>
    <dbReference type="NCBI Taxonomy" id="78864"/>
    <lineage>
        <taxon>Eukaryota</taxon>
        <taxon>Fungi</taxon>
        <taxon>Dikarya</taxon>
        <taxon>Ascomycota</taxon>
        <taxon>Pezizomycotina</taxon>
        <taxon>Sordariomycetes</taxon>
        <taxon>Hypocreomycetidae</taxon>
        <taxon>Hypocreales</taxon>
        <taxon>Nectriaceae</taxon>
        <taxon>Fusarium</taxon>
        <taxon>Fusarium fujikuroi species complex</taxon>
    </lineage>
</organism>
<proteinExistence type="predicted"/>
<evidence type="ECO:0000256" key="1">
    <source>
        <dbReference type="SAM" id="MobiDB-lite"/>
    </source>
</evidence>
<accession>A0A8H6DLB9</accession>
<evidence type="ECO:0000313" key="2">
    <source>
        <dbReference type="EMBL" id="KAF5721676.1"/>
    </source>
</evidence>
<name>A0A8H6DLB9_9HYPO</name>
<sequence length="252" mass="27994">MAIQEEKSRKRKSGEAQLEAATDGVRKPRFRDSLRLRPMRINKLSSRKPTVNPHYSEDEDDAATLKLETDAPVSPASAPKERRLNRASDTAGTASTADTTPLCLPGTKVSKCAGCGSPSHRLNICMKAGLLDGLIKGCPWCNTLEHSLANCPETKHDLAMQLEVIQMRANMPSFQPTQDWVDIIRVAVANGHKPPNGFPWTPQFTKTLRGSLSLYQRGLDRVGFNNRKGLPIDPDTKDWETVQRKFPPFEGY</sequence>
<comment type="caution">
    <text evidence="2">The sequence shown here is derived from an EMBL/GenBank/DDBJ whole genome shotgun (WGS) entry which is preliminary data.</text>
</comment>
<dbReference type="EMBL" id="JAAQPF010000003">
    <property type="protein sequence ID" value="KAF5721676.1"/>
    <property type="molecule type" value="Genomic_DNA"/>
</dbReference>
<reference evidence="2 3" key="1">
    <citation type="submission" date="2020-05" db="EMBL/GenBank/DDBJ databases">
        <title>Identification and distribution of gene clusters putatively required for synthesis of sphingolipid metabolism inhibitors in phylogenetically diverse species of the filamentous fungus Fusarium.</title>
        <authorList>
            <person name="Kim H.-S."/>
            <person name="Busman M."/>
            <person name="Brown D.W."/>
            <person name="Divon H."/>
            <person name="Uhlig S."/>
            <person name="Proctor R.H."/>
        </authorList>
    </citation>
    <scope>NUCLEOTIDE SEQUENCE [LARGE SCALE GENOMIC DNA]</scope>
    <source>
        <strain evidence="2 3">NRRL 26131</strain>
    </source>
</reference>
<feature type="compositionally biased region" description="Basic and acidic residues" evidence="1">
    <location>
        <begin position="24"/>
        <end position="35"/>
    </location>
</feature>
<keyword evidence="3" id="KW-1185">Reference proteome</keyword>
<feature type="region of interest" description="Disordered" evidence="1">
    <location>
        <begin position="1"/>
        <end position="100"/>
    </location>
</feature>
<dbReference type="Proteomes" id="UP000532311">
    <property type="component" value="Unassembled WGS sequence"/>
</dbReference>